<feature type="transmembrane region" description="Helical" evidence="9">
    <location>
        <begin position="65"/>
        <end position="83"/>
    </location>
</feature>
<evidence type="ECO:0000256" key="2">
    <source>
        <dbReference type="ARBA" id="ARBA00004651"/>
    </source>
</evidence>
<dbReference type="Pfam" id="PF03739">
    <property type="entry name" value="LptF_LptG"/>
    <property type="match status" value="1"/>
</dbReference>
<dbReference type="InterPro" id="IPR005495">
    <property type="entry name" value="LptG/LptF_permease"/>
</dbReference>
<keyword evidence="11" id="KW-1185">Reference proteome</keyword>
<evidence type="ECO:0000256" key="1">
    <source>
        <dbReference type="ARBA" id="ARBA00002265"/>
    </source>
</evidence>
<feature type="transmembrane region" description="Helical" evidence="9">
    <location>
        <begin position="331"/>
        <end position="349"/>
    </location>
</feature>
<evidence type="ECO:0000256" key="7">
    <source>
        <dbReference type="ARBA" id="ARBA00023136"/>
    </source>
</evidence>
<accession>A0A4Q8D160</accession>
<name>A0A4Q8D160_9GAMM</name>
<dbReference type="AlphaFoldDB" id="A0A4Q8D160"/>
<gene>
    <name evidence="10" type="ORF">EV698_1246</name>
</gene>
<sequence>MIKRLDRYIATTVLGGALMGLVVIVSLSFVFEFIDEADDIGRGDYDFAAAMLVVALSMVQRAYEAFPMATLIGALVSLGALAARSELVVMRAVGRSVGQIARAVVIAGVGLALLAALLGEFVAPPANQLAQAVRAEAAGGRIGTSAGGLWARDGDYRLRIDRVVQADLLAGVRAYEIRDNRLRRIITAPRARFVDSQWQLRDVTVTALGDFPVEVENRDRLAIGGQLQPATLEVVVQEAQTLPGRELLRYIDYLEANDLQSDRYRLALWVKIATPLATVVMLLLTVPLVFGSQRSTGVGQQIFLGVLIGLAFFLLNRFLGNAGLVYGLPPAFSALAPTGAFLLIALVALRRVR</sequence>
<dbReference type="PANTHER" id="PTHR33529:SF2">
    <property type="entry name" value="LIPOPOLYSACCHARIDE EXPORT SYSTEM PERMEASE PROTEIN LPTG"/>
    <property type="match status" value="1"/>
</dbReference>
<dbReference type="PANTHER" id="PTHR33529">
    <property type="entry name" value="SLR0882 PROTEIN-RELATED"/>
    <property type="match status" value="1"/>
</dbReference>
<feature type="transmembrane region" description="Helical" evidence="9">
    <location>
        <begin position="103"/>
        <end position="123"/>
    </location>
</feature>
<comment type="function">
    <text evidence="1">Part of the ABC transporter complex LptBFG involved in the translocation of lipopolysaccharide (LPS) from the inner membrane to the outer membrane.</text>
</comment>
<dbReference type="RefSeq" id="WP_130503239.1">
    <property type="nucleotide sequence ID" value="NZ_VMKO01000001.1"/>
</dbReference>
<evidence type="ECO:0000256" key="9">
    <source>
        <dbReference type="SAM" id="Phobius"/>
    </source>
</evidence>
<keyword evidence="4" id="KW-1003">Cell membrane</keyword>
<comment type="subunit">
    <text evidence="8">Component of the lipopolysaccharide transport and assembly complex. The LptBFG transporter is composed of two ATP-binding proteins (LptB) and two transmembrane proteins (LptF and LptG).</text>
</comment>
<proteinExistence type="inferred from homology"/>
<keyword evidence="7 9" id="KW-0472">Membrane</keyword>
<comment type="caution">
    <text evidence="10">The sequence shown here is derived from an EMBL/GenBank/DDBJ whole genome shotgun (WGS) entry which is preliminary data.</text>
</comment>
<reference evidence="10 11" key="1">
    <citation type="submission" date="2019-02" db="EMBL/GenBank/DDBJ databases">
        <title>Genomic Encyclopedia of Type Strains, Phase IV (KMG-IV): sequencing the most valuable type-strain genomes for metagenomic binning, comparative biology and taxonomic classification.</title>
        <authorList>
            <person name="Goeker M."/>
        </authorList>
    </citation>
    <scope>NUCLEOTIDE SEQUENCE [LARGE SCALE GENOMIC DNA]</scope>
    <source>
        <strain evidence="10 11">DSM 21056</strain>
    </source>
</reference>
<evidence type="ECO:0000256" key="6">
    <source>
        <dbReference type="ARBA" id="ARBA00022989"/>
    </source>
</evidence>
<feature type="transmembrane region" description="Helical" evidence="9">
    <location>
        <begin position="268"/>
        <end position="290"/>
    </location>
</feature>
<keyword evidence="6 9" id="KW-1133">Transmembrane helix</keyword>
<dbReference type="InterPro" id="IPR030923">
    <property type="entry name" value="LptG"/>
</dbReference>
<evidence type="ECO:0000256" key="4">
    <source>
        <dbReference type="ARBA" id="ARBA00022475"/>
    </source>
</evidence>
<dbReference type="GO" id="GO:0015920">
    <property type="term" value="P:lipopolysaccharide transport"/>
    <property type="evidence" value="ECO:0007669"/>
    <property type="project" value="TreeGrafter"/>
</dbReference>
<dbReference type="NCBIfam" id="TIGR04408">
    <property type="entry name" value="LptG_lptG"/>
    <property type="match status" value="1"/>
</dbReference>
<comment type="subcellular location">
    <subcellularLocation>
        <location evidence="2">Cell membrane</location>
        <topology evidence="2">Multi-pass membrane protein</topology>
    </subcellularLocation>
</comment>
<evidence type="ECO:0000313" key="11">
    <source>
        <dbReference type="Proteomes" id="UP000292298"/>
    </source>
</evidence>
<dbReference type="GO" id="GO:0055085">
    <property type="term" value="P:transmembrane transport"/>
    <property type="evidence" value="ECO:0007669"/>
    <property type="project" value="InterPro"/>
</dbReference>
<evidence type="ECO:0000256" key="5">
    <source>
        <dbReference type="ARBA" id="ARBA00022692"/>
    </source>
</evidence>
<dbReference type="Proteomes" id="UP000292298">
    <property type="component" value="Unassembled WGS sequence"/>
</dbReference>
<dbReference type="EMBL" id="SHLI01000001">
    <property type="protein sequence ID" value="RZU98970.1"/>
    <property type="molecule type" value="Genomic_DNA"/>
</dbReference>
<dbReference type="GO" id="GO:0043190">
    <property type="term" value="C:ATP-binding cassette (ABC) transporter complex"/>
    <property type="evidence" value="ECO:0007669"/>
    <property type="project" value="InterPro"/>
</dbReference>
<feature type="transmembrane region" description="Helical" evidence="9">
    <location>
        <begin position="12"/>
        <end position="34"/>
    </location>
</feature>
<evidence type="ECO:0000256" key="3">
    <source>
        <dbReference type="ARBA" id="ARBA00007725"/>
    </source>
</evidence>
<comment type="similarity">
    <text evidence="3">Belongs to the LptF/LptG family.</text>
</comment>
<evidence type="ECO:0000256" key="8">
    <source>
        <dbReference type="ARBA" id="ARBA00026081"/>
    </source>
</evidence>
<evidence type="ECO:0000313" key="10">
    <source>
        <dbReference type="EMBL" id="RZU98970.1"/>
    </source>
</evidence>
<organism evidence="10 11">
    <name type="scientific">Spiribacter vilamensis</name>
    <dbReference type="NCBI Taxonomy" id="531306"/>
    <lineage>
        <taxon>Bacteria</taxon>
        <taxon>Pseudomonadati</taxon>
        <taxon>Pseudomonadota</taxon>
        <taxon>Gammaproteobacteria</taxon>
        <taxon>Chromatiales</taxon>
        <taxon>Ectothiorhodospiraceae</taxon>
        <taxon>Spiribacter</taxon>
    </lineage>
</organism>
<feature type="transmembrane region" description="Helical" evidence="9">
    <location>
        <begin position="302"/>
        <end position="319"/>
    </location>
</feature>
<keyword evidence="5 9" id="KW-0812">Transmembrane</keyword>
<protein>
    <submittedName>
        <fullName evidence="10">Lipopolysaccharide export system permease protein</fullName>
    </submittedName>
</protein>
<dbReference type="OrthoDB" id="9776227at2"/>